<evidence type="ECO:0000259" key="3">
    <source>
        <dbReference type="Pfam" id="PF26168"/>
    </source>
</evidence>
<evidence type="ECO:0000256" key="1">
    <source>
        <dbReference type="ARBA" id="ARBA00009995"/>
    </source>
</evidence>
<dbReference type="Gene3D" id="3.40.50.2000">
    <property type="entry name" value="Glycogen Phosphorylase B"/>
    <property type="match status" value="2"/>
</dbReference>
<dbReference type="KEGG" id="nau:109231082"/>
<dbReference type="CDD" id="cd03784">
    <property type="entry name" value="GT1_Gtf-like"/>
    <property type="match status" value="1"/>
</dbReference>
<dbReference type="InterPro" id="IPR058980">
    <property type="entry name" value="Glyco_transf_N"/>
</dbReference>
<evidence type="ECO:0000313" key="4">
    <source>
        <dbReference type="EMBL" id="AQQ16685.1"/>
    </source>
</evidence>
<protein>
    <submittedName>
        <fullName evidence="4">17-hydroxygeranyllinalool diterpene glycoside UDP-rhamnosyltransferase 91T1</fullName>
    </submittedName>
    <submittedName>
        <fullName evidence="5">Putative udp-rhamnose:rhamnosyltransferase 1</fullName>
    </submittedName>
</protein>
<evidence type="ECO:0000313" key="6">
    <source>
        <dbReference type="Proteomes" id="UP000187609"/>
    </source>
</evidence>
<evidence type="ECO:0000256" key="2">
    <source>
        <dbReference type="ARBA" id="ARBA00022679"/>
    </source>
</evidence>
<dbReference type="GO" id="GO:0035251">
    <property type="term" value="F:UDP-glucosyltransferase activity"/>
    <property type="evidence" value="ECO:0007669"/>
    <property type="project" value="InterPro"/>
</dbReference>
<dbReference type="Proteomes" id="UP000187609">
    <property type="component" value="Unassembled WGS sequence"/>
</dbReference>
<organism evidence="5 6">
    <name type="scientific">Nicotiana attenuata</name>
    <name type="common">Coyote tobacco</name>
    <dbReference type="NCBI Taxonomy" id="49451"/>
    <lineage>
        <taxon>Eukaryota</taxon>
        <taxon>Viridiplantae</taxon>
        <taxon>Streptophyta</taxon>
        <taxon>Embryophyta</taxon>
        <taxon>Tracheophyta</taxon>
        <taxon>Spermatophyta</taxon>
        <taxon>Magnoliopsida</taxon>
        <taxon>eudicotyledons</taxon>
        <taxon>Gunneridae</taxon>
        <taxon>Pentapetalae</taxon>
        <taxon>asterids</taxon>
        <taxon>lamiids</taxon>
        <taxon>Solanales</taxon>
        <taxon>Solanaceae</taxon>
        <taxon>Nicotianoideae</taxon>
        <taxon>Nicotianeae</taxon>
        <taxon>Nicotiana</taxon>
    </lineage>
</organism>
<dbReference type="EMBL" id="KX752162">
    <property type="protein sequence ID" value="AQQ16685.1"/>
    <property type="molecule type" value="Genomic_DNA"/>
</dbReference>
<dbReference type="OrthoDB" id="5835829at2759"/>
<dbReference type="GeneID" id="109231082"/>
<dbReference type="PANTHER" id="PTHR48049:SF57">
    <property type="entry name" value="UDP-GLYCOSYLTRANSFERASE 91C1-LIKE"/>
    <property type="match status" value="1"/>
</dbReference>
<evidence type="ECO:0000313" key="5">
    <source>
        <dbReference type="EMBL" id="OIS99452.1"/>
    </source>
</evidence>
<reference evidence="4" key="1">
    <citation type="submission" date="2016-08" db="EMBL/GenBank/DDBJ databases">
        <authorList>
            <person name="Seilhamer J.J."/>
        </authorList>
    </citation>
    <scope>NUCLEOTIDE SEQUENCE</scope>
</reference>
<dbReference type="Pfam" id="PF00201">
    <property type="entry name" value="UDPGT"/>
    <property type="match status" value="1"/>
</dbReference>
<dbReference type="Pfam" id="PF26168">
    <property type="entry name" value="Glyco_transf_N"/>
    <property type="match status" value="1"/>
</dbReference>
<feature type="domain" description="Glycosyltransferase N-terminal" evidence="3">
    <location>
        <begin position="4"/>
        <end position="125"/>
    </location>
</feature>
<dbReference type="PANTHER" id="PTHR48049">
    <property type="entry name" value="GLYCOSYLTRANSFERASE"/>
    <property type="match status" value="1"/>
</dbReference>
<reference evidence="5 6" key="2">
    <citation type="submission" date="2016-11" db="EMBL/GenBank/DDBJ databases">
        <title>The genome of Nicotiana attenuata.</title>
        <authorList>
            <person name="Xu S."/>
            <person name="Brockmoeller T."/>
            <person name="Gaquerel E."/>
            <person name="Navarro A."/>
            <person name="Kuhl H."/>
            <person name="Gase K."/>
            <person name="Ling Z."/>
            <person name="Zhou W."/>
            <person name="Kreitzer C."/>
            <person name="Stanke M."/>
            <person name="Tang H."/>
            <person name="Lyons E."/>
            <person name="Pandey P."/>
            <person name="Pandey S.P."/>
            <person name="Timmermann B."/>
            <person name="Baldwin I.T."/>
        </authorList>
    </citation>
    <scope>NUCLEOTIDE SEQUENCE [LARGE SCALE GENOMIC DNA]</scope>
    <source>
        <strain evidence="6">cv. UT</strain>
        <strain evidence="5">UT</strain>
        <tissue evidence="5">Leaves</tissue>
    </source>
</reference>
<sequence length="476" mass="52556">MKKDSIHVVMVPWLAFGHLQPFFQLSIALAKEKVHVSFLSTPKNIKRLPKLPSNIAPLVNLVEFPLPSLDGSPLPADAEASVDIPADQMLYLYQAYDLLREPVKNFIADKKPDWVIADIVPDWVADIARELNIPLLKFSVFTASSRVFFGPPKPRAPPGQVKNGSKPLHELLTSPPPWVDFPSMVAFRKYEALGLISVLRGENESRETLLGYAAVVEGSCRAVAIRTCMEFEGDYLDTYNKVAGKPVIPIGLLPPEELPANERTLACQPIWQKISKWLDEQKPRSVVFVGFGSECKLSKNQVYEIANGVQLSGLPFLWILQKPSWALNGIDALPSGFSAATEGRGLVHIGWAPQKEILAHPSIGGSLFHGGWGSAIETLQHGHVLVALPLIFDQGLNARLLVEKGVAIEVKRNEEDGSFSGNDIAISLREAMVLEEGEELRARARKAAATFGDRKLHDSYIKNIVEYLRNNAEMKV</sequence>
<dbReference type="SMR" id="A0A1J6I309"/>
<keyword evidence="2 5" id="KW-0808">Transferase</keyword>
<name>A0A1J6I309_NICAT</name>
<dbReference type="AlphaFoldDB" id="A0A1J6I309"/>
<gene>
    <name evidence="5" type="primary">GT4_1</name>
    <name evidence="5" type="ORF">A4A49_27067</name>
    <name evidence="4" type="ORF">NaUGT91T1</name>
</gene>
<dbReference type="Gramene" id="OIS99452">
    <property type="protein sequence ID" value="OIS99452"/>
    <property type="gene ID" value="A4A49_27067"/>
</dbReference>
<dbReference type="InterPro" id="IPR050481">
    <property type="entry name" value="UDP-glycosyltransf_plant"/>
</dbReference>
<dbReference type="SUPFAM" id="SSF53756">
    <property type="entry name" value="UDP-Glycosyltransferase/glycogen phosphorylase"/>
    <property type="match status" value="1"/>
</dbReference>
<accession>A0A1J6I309</accession>
<dbReference type="EMBL" id="MJEQ01037190">
    <property type="protein sequence ID" value="OIS99452.1"/>
    <property type="molecule type" value="Genomic_DNA"/>
</dbReference>
<dbReference type="InterPro" id="IPR002213">
    <property type="entry name" value="UDP_glucos_trans"/>
</dbReference>
<proteinExistence type="evidence at transcript level"/>
<keyword evidence="6" id="KW-1185">Reference proteome</keyword>
<comment type="similarity">
    <text evidence="1">Belongs to the UDP-glycosyltransferase family.</text>
</comment>
<dbReference type="FunFam" id="3.40.50.2000:FF:000037">
    <property type="entry name" value="Glycosyltransferase"/>
    <property type="match status" value="1"/>
</dbReference>
<dbReference type="OMA" id="CFGWVPQ"/>
<dbReference type="EMBL" id="KX752209">
    <property type="protein sequence ID" value="AQQ16732.1"/>
    <property type="molecule type" value="mRNA"/>
</dbReference>